<geneLocation type="plasmid" evidence="1 2">
    <name>unnamed1</name>
</geneLocation>
<dbReference type="RefSeq" id="WP_274338721.1">
    <property type="nucleotide sequence ID" value="NZ_CP118109.1"/>
</dbReference>
<keyword evidence="1" id="KW-0614">Plasmid</keyword>
<organism evidence="1 2">
    <name type="scientific">Paenibacillus urinalis</name>
    <dbReference type="NCBI Taxonomy" id="521520"/>
    <lineage>
        <taxon>Bacteria</taxon>
        <taxon>Bacillati</taxon>
        <taxon>Bacillota</taxon>
        <taxon>Bacilli</taxon>
        <taxon>Bacillales</taxon>
        <taxon>Paenibacillaceae</taxon>
        <taxon>Paenibacillus</taxon>
    </lineage>
</organism>
<gene>
    <name evidence="1" type="ORF">PUW25_25305</name>
</gene>
<proteinExistence type="predicted"/>
<evidence type="ECO:0000313" key="1">
    <source>
        <dbReference type="EMBL" id="WDI05128.1"/>
    </source>
</evidence>
<keyword evidence="2" id="KW-1185">Reference proteome</keyword>
<sequence>MNLNYPTGYDPTKDPYLDNRLRADKPITFLGFIDEMNKLWKRAEKKGSIKRHFPVKDEAEVPLITFRLIGRVIDPDYKDRKPRLRAQIHHPYVPGEIVELWGQMFLFTIQFDVHALTAEEADELAGELEDFIFMYKGYFKQNGVHELTFLQQLEDQVSSDTRVNVPIRPIQYIMRFEKITPKFLNRIEQIAVRTNDLDAQKTSQQPFKEDE</sequence>
<evidence type="ECO:0000313" key="2">
    <source>
        <dbReference type="Proteomes" id="UP001221519"/>
    </source>
</evidence>
<dbReference type="EMBL" id="CP118109">
    <property type="protein sequence ID" value="WDI05128.1"/>
    <property type="molecule type" value="Genomic_DNA"/>
</dbReference>
<name>A0ABY7XHP8_9BACL</name>
<protein>
    <submittedName>
        <fullName evidence="1">Uncharacterized protein</fullName>
    </submittedName>
</protein>
<reference evidence="1 2" key="1">
    <citation type="submission" date="2023-02" db="EMBL/GenBank/DDBJ databases">
        <title>Pathogen: clinical or host-associated sample.</title>
        <authorList>
            <person name="Hergert J."/>
            <person name="Casey R."/>
            <person name="Wagner J."/>
            <person name="Young E.L."/>
            <person name="Oakeson K.F."/>
        </authorList>
    </citation>
    <scope>NUCLEOTIDE SEQUENCE [LARGE SCALE GENOMIC DNA]</scope>
    <source>
        <strain evidence="1 2">2022CK-00829</strain>
        <plasmid evidence="1 2">unnamed1</plasmid>
    </source>
</reference>
<accession>A0ABY7XHP8</accession>
<dbReference type="Proteomes" id="UP001221519">
    <property type="component" value="Plasmid unnamed1"/>
</dbReference>